<sequence>MDDNDNIIQYDEEDANIDEQQRKQKERRRIEGKRKKQKYSIDQQGRYIDEQGNIIEDEQLDEQQDKGIRIRMKERKEKKDYKEYKLNQYGQIVDEQGNILTEGEEDESDSINEERIDKRDGVNKGEYESEQRRIRMKERRQRRQINTMGRIDKDDSIHKARNNKEQSDNKDDEQQQGKQQGRHGKDNYKQQYQHQRKRRFVIDYNNNDHEQRRQQDNDEDEEDDEEEQIRLLNELKQEKLRLLHSTQFDKVNFLQRLETYEKQMRIKMKRLREDVEGERIKKLTLIMESIHHISEFEQKEEGILTLRQKGNDNIEDFNINTYTLRGGGIKISNQLDEKNDQRINKQVNEVQQEDIGQQITLQKRPLLHLNKVEPKPDHFMALKFINENIKQQQVSMTSILGQTPHNSIKLQLQLQNELLNSRQRKDNVVEEDERIINEGGTFNYLKKKQKYPNKSDQLSPLMIVNGQEEQIKQNDEEKQNIESGSIRDYQNTLRETKRIIDLMTQRRKEFEKEQEKLLDDPLNPLMHVSQMRQSFTNQEEQQQEQLNEQTNRSHTLHRPHLYPSVIKSPVELTQRSQSTNPANDQLLIGDFTLHKQKLKDEQLLRHNNTQIGSTLRGLDLVKQSSKGVFTLHRYNISKSQLLNSDKQEGGTIRSSVDGFTLRRNQINNEILNKYGISIPDIPDNDIQKKFQQDLFNPTQQLSSAQVIFQMLPPKKYGTLTRPRTGGKDNASQNKENNTLQHNIQGESITLTPRDASLYQKVNLQDI</sequence>
<feature type="compositionally biased region" description="Basic and acidic residues" evidence="1">
    <location>
        <begin position="206"/>
        <end position="216"/>
    </location>
</feature>
<evidence type="ECO:0000313" key="3">
    <source>
        <dbReference type="Proteomes" id="UP000324800"/>
    </source>
</evidence>
<evidence type="ECO:0000256" key="1">
    <source>
        <dbReference type="SAM" id="MobiDB-lite"/>
    </source>
</evidence>
<proteinExistence type="predicted"/>
<name>A0A5J4VVF1_9EUKA</name>
<feature type="region of interest" description="Disordered" evidence="1">
    <location>
        <begin position="533"/>
        <end position="560"/>
    </location>
</feature>
<feature type="region of interest" description="Disordered" evidence="1">
    <location>
        <begin position="94"/>
        <end position="227"/>
    </location>
</feature>
<comment type="caution">
    <text evidence="2">The sequence shown here is derived from an EMBL/GenBank/DDBJ whole genome shotgun (WGS) entry which is preliminary data.</text>
</comment>
<feature type="compositionally biased region" description="Basic and acidic residues" evidence="1">
    <location>
        <begin position="112"/>
        <end position="133"/>
    </location>
</feature>
<dbReference type="AlphaFoldDB" id="A0A5J4VVF1"/>
<feature type="compositionally biased region" description="Acidic residues" evidence="1">
    <location>
        <begin position="217"/>
        <end position="227"/>
    </location>
</feature>
<reference evidence="2 3" key="1">
    <citation type="submission" date="2019-03" db="EMBL/GenBank/DDBJ databases">
        <title>Single cell metagenomics reveals metabolic interactions within the superorganism composed of flagellate Streblomastix strix and complex community of Bacteroidetes bacteria on its surface.</title>
        <authorList>
            <person name="Treitli S.C."/>
            <person name="Kolisko M."/>
            <person name="Husnik F."/>
            <person name="Keeling P."/>
            <person name="Hampl V."/>
        </authorList>
    </citation>
    <scope>NUCLEOTIDE SEQUENCE [LARGE SCALE GENOMIC DNA]</scope>
    <source>
        <strain evidence="2">ST1C</strain>
    </source>
</reference>
<feature type="compositionally biased region" description="Basic residues" evidence="1">
    <location>
        <begin position="24"/>
        <end position="38"/>
    </location>
</feature>
<feature type="compositionally biased region" description="Basic and acidic residues" evidence="1">
    <location>
        <begin position="150"/>
        <end position="175"/>
    </location>
</feature>
<protein>
    <submittedName>
        <fullName evidence="2">Uncharacterized protein</fullName>
    </submittedName>
</protein>
<feature type="compositionally biased region" description="Polar residues" evidence="1">
    <location>
        <begin position="729"/>
        <end position="740"/>
    </location>
</feature>
<feature type="region of interest" description="Disordered" evidence="1">
    <location>
        <begin position="715"/>
        <end position="740"/>
    </location>
</feature>
<feature type="compositionally biased region" description="Acidic residues" evidence="1">
    <location>
        <begin position="102"/>
        <end position="111"/>
    </location>
</feature>
<feature type="region of interest" description="Disordered" evidence="1">
    <location>
        <begin position="1"/>
        <end position="45"/>
    </location>
</feature>
<accession>A0A5J4VVF1</accession>
<feature type="compositionally biased region" description="Acidic residues" evidence="1">
    <location>
        <begin position="1"/>
        <end position="17"/>
    </location>
</feature>
<organism evidence="2 3">
    <name type="scientific">Streblomastix strix</name>
    <dbReference type="NCBI Taxonomy" id="222440"/>
    <lineage>
        <taxon>Eukaryota</taxon>
        <taxon>Metamonada</taxon>
        <taxon>Preaxostyla</taxon>
        <taxon>Oxymonadida</taxon>
        <taxon>Streblomastigidae</taxon>
        <taxon>Streblomastix</taxon>
    </lineage>
</organism>
<evidence type="ECO:0000313" key="2">
    <source>
        <dbReference type="EMBL" id="KAA6386681.1"/>
    </source>
</evidence>
<dbReference type="Proteomes" id="UP000324800">
    <property type="component" value="Unassembled WGS sequence"/>
</dbReference>
<feature type="compositionally biased region" description="Low complexity" evidence="1">
    <location>
        <begin position="537"/>
        <end position="549"/>
    </location>
</feature>
<dbReference type="EMBL" id="SNRW01004695">
    <property type="protein sequence ID" value="KAA6386681.1"/>
    <property type="molecule type" value="Genomic_DNA"/>
</dbReference>
<gene>
    <name evidence="2" type="ORF">EZS28_017792</name>
</gene>
<feature type="compositionally biased region" description="Basic residues" evidence="1">
    <location>
        <begin position="134"/>
        <end position="143"/>
    </location>
</feature>